<dbReference type="PANTHER" id="PTHR30487">
    <property type="entry name" value="TYPE 4 PREPILIN-LIKE PROTEINS LEADER PEPTIDE-PROCESSING ENZYME"/>
    <property type="match status" value="1"/>
</dbReference>
<keyword evidence="9" id="KW-0645">Protease</keyword>
<feature type="transmembrane region" description="Helical" evidence="10">
    <location>
        <begin position="158"/>
        <end position="178"/>
    </location>
</feature>
<comment type="similarity">
    <text evidence="2 8">Belongs to the peptidase A24 family.</text>
</comment>
<dbReference type="EC" id="2.1.1.-" evidence="9"/>
<evidence type="ECO:0000256" key="3">
    <source>
        <dbReference type="ARBA" id="ARBA00022475"/>
    </source>
</evidence>
<keyword evidence="9" id="KW-0511">Multifunctional enzyme</keyword>
<comment type="catalytic activity">
    <reaction evidence="9">
        <text>Typically cleaves a -Gly-|-Phe- bond to release an N-terminal, basic peptide of 5-8 residues from type IV prepilin, and then N-methylates the new N-terminal amino group, the methyl donor being S-adenosyl-L-methionine.</text>
        <dbReference type="EC" id="3.4.23.43"/>
    </reaction>
</comment>
<evidence type="ECO:0000256" key="2">
    <source>
        <dbReference type="ARBA" id="ARBA00005801"/>
    </source>
</evidence>
<dbReference type="GO" id="GO:0032259">
    <property type="term" value="P:methylation"/>
    <property type="evidence" value="ECO:0007669"/>
    <property type="project" value="UniProtKB-KW"/>
</dbReference>
<feature type="domain" description="Prepilin type IV endopeptidase peptidase" evidence="11">
    <location>
        <begin position="112"/>
        <end position="219"/>
    </location>
</feature>
<dbReference type="GO" id="GO:0006465">
    <property type="term" value="P:signal peptide processing"/>
    <property type="evidence" value="ECO:0007669"/>
    <property type="project" value="TreeGrafter"/>
</dbReference>
<reference evidence="13 14" key="1">
    <citation type="submission" date="2017-09" db="EMBL/GenBank/DDBJ databases">
        <title>Sphingomonas panjinensis sp.nov., isolated from oil-contaminated soil.</title>
        <authorList>
            <person name="Wang L."/>
            <person name="Chen L."/>
        </authorList>
    </citation>
    <scope>NUCLEOTIDE SEQUENCE [LARGE SCALE GENOMIC DNA]</scope>
    <source>
        <strain evidence="13 14">FW-11</strain>
    </source>
</reference>
<dbReference type="GO" id="GO:0005886">
    <property type="term" value="C:plasma membrane"/>
    <property type="evidence" value="ECO:0007669"/>
    <property type="project" value="UniProtKB-SubCell"/>
</dbReference>
<dbReference type="Proteomes" id="UP000244162">
    <property type="component" value="Unassembled WGS sequence"/>
</dbReference>
<evidence type="ECO:0000313" key="13">
    <source>
        <dbReference type="EMBL" id="PTQ09846.1"/>
    </source>
</evidence>
<keyword evidence="7 10" id="KW-0472">Membrane</keyword>
<feature type="transmembrane region" description="Helical" evidence="10">
    <location>
        <begin position="198"/>
        <end position="223"/>
    </location>
</feature>
<accession>A0A2T5FVN5</accession>
<protein>
    <recommendedName>
        <fullName evidence="9">Prepilin leader peptidase/N-methyltransferase</fullName>
        <ecNumber evidence="9">2.1.1.-</ecNumber>
        <ecNumber evidence="9">3.4.23.43</ecNumber>
    </recommendedName>
</protein>
<feature type="domain" description="Prepilin peptidase A24 N-terminal" evidence="12">
    <location>
        <begin position="19"/>
        <end position="99"/>
    </location>
</feature>
<dbReference type="InterPro" id="IPR014032">
    <property type="entry name" value="Peptidase_A24A_bac"/>
</dbReference>
<dbReference type="InterPro" id="IPR050882">
    <property type="entry name" value="Prepilin_peptidase/N-MTase"/>
</dbReference>
<evidence type="ECO:0000259" key="11">
    <source>
        <dbReference type="Pfam" id="PF01478"/>
    </source>
</evidence>
<keyword evidence="9" id="KW-0489">Methyltransferase</keyword>
<name>A0A2T5FVN5_9SPHN</name>
<keyword evidence="3" id="KW-1003">Cell membrane</keyword>
<evidence type="ECO:0000256" key="8">
    <source>
        <dbReference type="RuleBase" id="RU003793"/>
    </source>
</evidence>
<proteinExistence type="inferred from homology"/>
<keyword evidence="9" id="KW-0378">Hydrolase</keyword>
<feature type="transmembrane region" description="Helical" evidence="10">
    <location>
        <begin position="89"/>
        <end position="122"/>
    </location>
</feature>
<dbReference type="PRINTS" id="PR00864">
    <property type="entry name" value="PREPILNPTASE"/>
</dbReference>
<organism evidence="13 14">
    <name type="scientific">Sphingomonas oleivorans</name>
    <dbReference type="NCBI Taxonomy" id="1735121"/>
    <lineage>
        <taxon>Bacteria</taxon>
        <taxon>Pseudomonadati</taxon>
        <taxon>Pseudomonadota</taxon>
        <taxon>Alphaproteobacteria</taxon>
        <taxon>Sphingomonadales</taxon>
        <taxon>Sphingomonadaceae</taxon>
        <taxon>Sphingomonas</taxon>
    </lineage>
</organism>
<comment type="caution">
    <text evidence="13">The sequence shown here is derived from an EMBL/GenBank/DDBJ whole genome shotgun (WGS) entry which is preliminary data.</text>
</comment>
<dbReference type="Pfam" id="PF06750">
    <property type="entry name" value="A24_N_bact"/>
    <property type="match status" value="1"/>
</dbReference>
<dbReference type="EC" id="3.4.23.43" evidence="9"/>
<evidence type="ECO:0000256" key="5">
    <source>
        <dbReference type="ARBA" id="ARBA00022692"/>
    </source>
</evidence>
<dbReference type="GO" id="GO:0004190">
    <property type="term" value="F:aspartic-type endopeptidase activity"/>
    <property type="evidence" value="ECO:0007669"/>
    <property type="project" value="UniProtKB-EC"/>
</dbReference>
<dbReference type="PANTHER" id="PTHR30487:SF0">
    <property type="entry name" value="PREPILIN LEADER PEPTIDASE_N-METHYLTRANSFERASE-RELATED"/>
    <property type="match status" value="1"/>
</dbReference>
<feature type="transmembrane region" description="Helical" evidence="10">
    <location>
        <begin position="134"/>
        <end position="151"/>
    </location>
</feature>
<evidence type="ECO:0000256" key="10">
    <source>
        <dbReference type="SAM" id="Phobius"/>
    </source>
</evidence>
<evidence type="ECO:0000256" key="1">
    <source>
        <dbReference type="ARBA" id="ARBA00004429"/>
    </source>
</evidence>
<evidence type="ECO:0000256" key="9">
    <source>
        <dbReference type="RuleBase" id="RU003794"/>
    </source>
</evidence>
<dbReference type="Gene3D" id="1.20.120.1220">
    <property type="match status" value="1"/>
</dbReference>
<dbReference type="OrthoDB" id="9789291at2"/>
<comment type="function">
    <text evidence="9">Plays an essential role in type IV pili and type II pseudopili formation by proteolytically removing the leader sequence from substrate proteins and subsequently monomethylating the alpha-amino group of the newly exposed N-terminal phenylalanine.</text>
</comment>
<evidence type="ECO:0000259" key="12">
    <source>
        <dbReference type="Pfam" id="PF06750"/>
    </source>
</evidence>
<keyword evidence="9" id="KW-0808">Transferase</keyword>
<evidence type="ECO:0000256" key="7">
    <source>
        <dbReference type="ARBA" id="ARBA00023136"/>
    </source>
</evidence>
<gene>
    <name evidence="13" type="ORF">CLG96_11795</name>
</gene>
<dbReference type="GO" id="GO:0008168">
    <property type="term" value="F:methyltransferase activity"/>
    <property type="evidence" value="ECO:0007669"/>
    <property type="project" value="UniProtKB-KW"/>
</dbReference>
<sequence>MADPLILAAPWLRGLIGLLLGAIAGSFLATIVVRWPAGRSIAQGRSQCDGCAAPLRAHELVPLLSYVMQAGRCRRCGRRIDRRHPAIELASGLIGAAALVALPGWAGLAGALFGWVLLALAVLDFEHLWLPDKLTLPLVGLGLAAGLAGAEPALTERVIGAAGGFLLLRWIAAGYRLLRGRTGLGGGDPKLFAAIGAWLGWRALPSVLLVASLMGIAVVLLLMLRGRKVEATSRLPFGLFLALAAWPVWLLEHVRLD</sequence>
<keyword evidence="14" id="KW-1185">Reference proteome</keyword>
<evidence type="ECO:0000256" key="4">
    <source>
        <dbReference type="ARBA" id="ARBA00022519"/>
    </source>
</evidence>
<dbReference type="InterPro" id="IPR000045">
    <property type="entry name" value="Prepilin_IV_endopep_pep"/>
</dbReference>
<comment type="subcellular location">
    <subcellularLocation>
        <location evidence="1">Cell inner membrane</location>
        <topology evidence="1">Multi-pass membrane protein</topology>
    </subcellularLocation>
    <subcellularLocation>
        <location evidence="9">Cell membrane</location>
        <topology evidence="9">Multi-pass membrane protein</topology>
    </subcellularLocation>
</comment>
<keyword evidence="5 9" id="KW-0812">Transmembrane</keyword>
<feature type="transmembrane region" description="Helical" evidence="10">
    <location>
        <begin position="235"/>
        <end position="251"/>
    </location>
</feature>
<keyword evidence="6 10" id="KW-1133">Transmembrane helix</keyword>
<dbReference type="InterPro" id="IPR010627">
    <property type="entry name" value="Prepilin_pept_A24_N"/>
</dbReference>
<dbReference type="AlphaFoldDB" id="A0A2T5FVN5"/>
<keyword evidence="4" id="KW-0997">Cell inner membrane</keyword>
<dbReference type="RefSeq" id="WP_107968199.1">
    <property type="nucleotide sequence ID" value="NZ_NWBU01000010.1"/>
</dbReference>
<evidence type="ECO:0000256" key="6">
    <source>
        <dbReference type="ARBA" id="ARBA00022989"/>
    </source>
</evidence>
<dbReference type="EMBL" id="NWBU01000010">
    <property type="protein sequence ID" value="PTQ09846.1"/>
    <property type="molecule type" value="Genomic_DNA"/>
</dbReference>
<feature type="transmembrane region" description="Helical" evidence="10">
    <location>
        <begin position="12"/>
        <end position="35"/>
    </location>
</feature>
<evidence type="ECO:0000313" key="14">
    <source>
        <dbReference type="Proteomes" id="UP000244162"/>
    </source>
</evidence>
<dbReference type="Pfam" id="PF01478">
    <property type="entry name" value="Peptidase_A24"/>
    <property type="match status" value="1"/>
</dbReference>